<keyword evidence="2 6" id="KW-0479">Metal-binding</keyword>
<proteinExistence type="inferred from homology"/>
<feature type="region of interest" description="Disordered" evidence="7">
    <location>
        <begin position="164"/>
        <end position="183"/>
    </location>
</feature>
<evidence type="ECO:0000256" key="7">
    <source>
        <dbReference type="SAM" id="MobiDB-lite"/>
    </source>
</evidence>
<organism evidence="9 10">
    <name type="scientific">Asticcacaulis taihuensis</name>
    <dbReference type="NCBI Taxonomy" id="260084"/>
    <lineage>
        <taxon>Bacteria</taxon>
        <taxon>Pseudomonadati</taxon>
        <taxon>Pseudomonadota</taxon>
        <taxon>Alphaproteobacteria</taxon>
        <taxon>Caulobacterales</taxon>
        <taxon>Caulobacteraceae</taxon>
        <taxon>Asticcacaulis</taxon>
    </lineage>
</organism>
<keyword evidence="3 6" id="KW-0862">Zinc</keyword>
<evidence type="ECO:0000256" key="5">
    <source>
        <dbReference type="ARBA" id="ARBA00048488"/>
    </source>
</evidence>
<dbReference type="GO" id="GO:0030091">
    <property type="term" value="P:protein repair"/>
    <property type="evidence" value="ECO:0007669"/>
    <property type="project" value="InterPro"/>
</dbReference>
<feature type="binding site" evidence="6">
    <location>
        <position position="129"/>
    </location>
    <ligand>
        <name>Zn(2+)</name>
        <dbReference type="ChEBI" id="CHEBI:29105"/>
    </ligand>
</feature>
<accession>A0A1G4RKR9</accession>
<name>A0A1G4RKR9_9CAUL</name>
<dbReference type="NCBIfam" id="TIGR00357">
    <property type="entry name" value="peptide-methionine (R)-S-oxide reductase MsrB"/>
    <property type="match status" value="1"/>
</dbReference>
<feature type="domain" description="MsrB" evidence="8">
    <location>
        <begin position="38"/>
        <end position="160"/>
    </location>
</feature>
<evidence type="ECO:0000259" key="8">
    <source>
        <dbReference type="PROSITE" id="PS51790"/>
    </source>
</evidence>
<evidence type="ECO:0000256" key="2">
    <source>
        <dbReference type="ARBA" id="ARBA00022723"/>
    </source>
</evidence>
<dbReference type="EMBL" id="FMTS01000002">
    <property type="protein sequence ID" value="SCW57221.1"/>
    <property type="molecule type" value="Genomic_DNA"/>
</dbReference>
<dbReference type="GO" id="GO:0005737">
    <property type="term" value="C:cytoplasm"/>
    <property type="evidence" value="ECO:0007669"/>
    <property type="project" value="TreeGrafter"/>
</dbReference>
<protein>
    <recommendedName>
        <fullName evidence="6">Peptide methionine sulfoxide reductase MsrB</fullName>
        <ecNumber evidence="6">1.8.4.12</ecNumber>
    </recommendedName>
    <alternativeName>
        <fullName evidence="6">Peptide-methionine (R)-S-oxide reductase</fullName>
    </alternativeName>
</protein>
<comment type="cofactor">
    <cofactor evidence="6">
        <name>Zn(2+)</name>
        <dbReference type="ChEBI" id="CHEBI:29105"/>
    </cofactor>
    <text evidence="6">Binds 1 zinc ion per subunit. The zinc ion is important for the structural integrity of the protein.</text>
</comment>
<dbReference type="GO" id="GO:0033743">
    <property type="term" value="F:peptide-methionine (R)-S-oxide reductase activity"/>
    <property type="evidence" value="ECO:0007669"/>
    <property type="project" value="UniProtKB-UniRule"/>
</dbReference>
<feature type="binding site" evidence="6">
    <location>
        <position position="80"/>
    </location>
    <ligand>
        <name>Zn(2+)</name>
        <dbReference type="ChEBI" id="CHEBI:29105"/>
    </ligand>
</feature>
<dbReference type="Gene3D" id="2.170.150.20">
    <property type="entry name" value="Peptide methionine sulfoxide reductase"/>
    <property type="match status" value="1"/>
</dbReference>
<dbReference type="InterPro" id="IPR002579">
    <property type="entry name" value="Met_Sox_Rdtase_MsrB_dom"/>
</dbReference>
<dbReference type="GO" id="GO:0008270">
    <property type="term" value="F:zinc ion binding"/>
    <property type="evidence" value="ECO:0007669"/>
    <property type="project" value="UniProtKB-UniRule"/>
</dbReference>
<dbReference type="PANTHER" id="PTHR10173">
    <property type="entry name" value="METHIONINE SULFOXIDE REDUCTASE"/>
    <property type="match status" value="1"/>
</dbReference>
<keyword evidence="4 6" id="KW-0560">Oxidoreductase</keyword>
<evidence type="ECO:0000256" key="1">
    <source>
        <dbReference type="ARBA" id="ARBA00007174"/>
    </source>
</evidence>
<dbReference type="PANTHER" id="PTHR10173:SF52">
    <property type="entry name" value="METHIONINE-R-SULFOXIDE REDUCTASE B1"/>
    <property type="match status" value="1"/>
</dbReference>
<comment type="catalytic activity">
    <reaction evidence="5 6">
        <text>L-methionyl-[protein] + [thioredoxin]-disulfide + H2O = L-methionyl-(R)-S-oxide-[protein] + [thioredoxin]-dithiol</text>
        <dbReference type="Rhea" id="RHEA:24164"/>
        <dbReference type="Rhea" id="RHEA-COMP:10698"/>
        <dbReference type="Rhea" id="RHEA-COMP:10700"/>
        <dbReference type="Rhea" id="RHEA-COMP:12313"/>
        <dbReference type="Rhea" id="RHEA-COMP:12314"/>
        <dbReference type="ChEBI" id="CHEBI:15377"/>
        <dbReference type="ChEBI" id="CHEBI:16044"/>
        <dbReference type="ChEBI" id="CHEBI:29950"/>
        <dbReference type="ChEBI" id="CHEBI:45764"/>
        <dbReference type="ChEBI" id="CHEBI:50058"/>
        <dbReference type="EC" id="1.8.4.12"/>
    </reaction>
</comment>
<reference evidence="10" key="1">
    <citation type="submission" date="2016-10" db="EMBL/GenBank/DDBJ databases">
        <authorList>
            <person name="Varghese N."/>
            <person name="Submissions S."/>
        </authorList>
    </citation>
    <scope>NUCLEOTIDE SEQUENCE [LARGE SCALE GENOMIC DNA]</scope>
    <source>
        <strain evidence="10">CGMCC 1.3431</strain>
    </source>
</reference>
<dbReference type="InterPro" id="IPR011057">
    <property type="entry name" value="Mss4-like_sf"/>
</dbReference>
<feature type="binding site" evidence="6">
    <location>
        <position position="77"/>
    </location>
    <ligand>
        <name>Zn(2+)</name>
        <dbReference type="ChEBI" id="CHEBI:29105"/>
    </ligand>
</feature>
<gene>
    <name evidence="6" type="primary">msrB</name>
    <name evidence="9" type="ORF">SAMN02927928_2007</name>
</gene>
<dbReference type="AlphaFoldDB" id="A0A1G4RKR9"/>
<evidence type="ECO:0000256" key="4">
    <source>
        <dbReference type="ARBA" id="ARBA00023002"/>
    </source>
</evidence>
<dbReference type="Proteomes" id="UP000199150">
    <property type="component" value="Unassembled WGS sequence"/>
</dbReference>
<feature type="binding site" evidence="6">
    <location>
        <position position="126"/>
    </location>
    <ligand>
        <name>Zn(2+)</name>
        <dbReference type="ChEBI" id="CHEBI:29105"/>
    </ligand>
</feature>
<dbReference type="InterPro" id="IPR028427">
    <property type="entry name" value="Met_Sox_Rdtase_MsrB"/>
</dbReference>
<dbReference type="PROSITE" id="PS51790">
    <property type="entry name" value="MSRB"/>
    <property type="match status" value="1"/>
</dbReference>
<keyword evidence="10" id="KW-1185">Reference proteome</keyword>
<feature type="active site" description="Nucleophile" evidence="6">
    <location>
        <position position="149"/>
    </location>
</feature>
<dbReference type="FunFam" id="2.170.150.20:FF:000001">
    <property type="entry name" value="Peptide methionine sulfoxide reductase MsrB"/>
    <property type="match status" value="1"/>
</dbReference>
<sequence length="183" mass="20316">MKNDRGPPLNKLGRYKKGPVMTKSALGFDLTPPTDAQKQELAARLDPEARRILLNAGTEAPFCGKFDEYEEEGTYVCNLCALPLFDSRAKFHSGSGWPSFYQGIDKDHIRNIVDRSHGMMRIEIRCARCDSHLGHVFEDGPRPTGLRYCLNSVAMEFVPEGEALPDRLGRGAPEGQPLKIPSA</sequence>
<evidence type="ECO:0000313" key="10">
    <source>
        <dbReference type="Proteomes" id="UP000199150"/>
    </source>
</evidence>
<dbReference type="EC" id="1.8.4.12" evidence="6"/>
<dbReference type="HAMAP" id="MF_01400">
    <property type="entry name" value="MsrB"/>
    <property type="match status" value="1"/>
</dbReference>
<evidence type="ECO:0000256" key="6">
    <source>
        <dbReference type="HAMAP-Rule" id="MF_01400"/>
    </source>
</evidence>
<dbReference type="Pfam" id="PF01641">
    <property type="entry name" value="SelR"/>
    <property type="match status" value="1"/>
</dbReference>
<dbReference type="STRING" id="260084.SAMN02927928_2007"/>
<comment type="similarity">
    <text evidence="1 6">Belongs to the MsrB Met sulfoxide reductase family.</text>
</comment>
<dbReference type="GO" id="GO:0006979">
    <property type="term" value="P:response to oxidative stress"/>
    <property type="evidence" value="ECO:0007669"/>
    <property type="project" value="InterPro"/>
</dbReference>
<dbReference type="SUPFAM" id="SSF51316">
    <property type="entry name" value="Mss4-like"/>
    <property type="match status" value="1"/>
</dbReference>
<evidence type="ECO:0000313" key="9">
    <source>
        <dbReference type="EMBL" id="SCW57221.1"/>
    </source>
</evidence>
<evidence type="ECO:0000256" key="3">
    <source>
        <dbReference type="ARBA" id="ARBA00022833"/>
    </source>
</evidence>